<dbReference type="InterPro" id="IPR001005">
    <property type="entry name" value="SANT/Myb"/>
</dbReference>
<dbReference type="SMART" id="SM00717">
    <property type="entry name" value="SANT"/>
    <property type="match status" value="1"/>
</dbReference>
<dbReference type="PROSITE" id="PS51294">
    <property type="entry name" value="HTH_MYB"/>
    <property type="match status" value="1"/>
</dbReference>
<evidence type="ECO:0000256" key="1">
    <source>
        <dbReference type="ARBA" id="ARBA00004123"/>
    </source>
</evidence>
<evidence type="ECO:0000256" key="3">
    <source>
        <dbReference type="ARBA" id="ARBA00023242"/>
    </source>
</evidence>
<evidence type="ECO:0000313" key="7">
    <source>
        <dbReference type="EMBL" id="MCD7463295.1"/>
    </source>
</evidence>
<reference evidence="7 8" key="1">
    <citation type="journal article" date="2021" name="BMC Genomics">
        <title>Datura genome reveals duplications of psychoactive alkaloid biosynthetic genes and high mutation rate following tissue culture.</title>
        <authorList>
            <person name="Rajewski A."/>
            <person name="Carter-House D."/>
            <person name="Stajich J."/>
            <person name="Litt A."/>
        </authorList>
    </citation>
    <scope>NUCLEOTIDE SEQUENCE [LARGE SCALE GENOMIC DNA]</scope>
    <source>
        <strain evidence="7">AR-01</strain>
    </source>
</reference>
<keyword evidence="2" id="KW-0238">DNA-binding</keyword>
<feature type="domain" description="HTH myb-type" evidence="6">
    <location>
        <begin position="5"/>
        <end position="59"/>
    </location>
</feature>
<dbReference type="PANTHER" id="PTHR47998">
    <property type="entry name" value="TRANSCRIPTION FACTOR MYB51-LIKE ISOFORM X1"/>
    <property type="match status" value="1"/>
</dbReference>
<feature type="domain" description="Myb-like" evidence="5">
    <location>
        <begin position="5"/>
        <end position="55"/>
    </location>
</feature>
<gene>
    <name evidence="7" type="ORF">HAX54_050286</name>
</gene>
<keyword evidence="8" id="KW-1185">Reference proteome</keyword>
<dbReference type="EMBL" id="JACEIK010000876">
    <property type="protein sequence ID" value="MCD7463295.1"/>
    <property type="molecule type" value="Genomic_DNA"/>
</dbReference>
<name>A0ABS8SW73_DATST</name>
<protein>
    <submittedName>
        <fullName evidence="7">Uncharacterized protein</fullName>
    </submittedName>
</protein>
<dbReference type="InterPro" id="IPR017930">
    <property type="entry name" value="Myb_dom"/>
</dbReference>
<dbReference type="Proteomes" id="UP000823775">
    <property type="component" value="Unassembled WGS sequence"/>
</dbReference>
<dbReference type="Pfam" id="PF00249">
    <property type="entry name" value="Myb_DNA-binding"/>
    <property type="match status" value="1"/>
</dbReference>
<dbReference type="SUPFAM" id="SSF46689">
    <property type="entry name" value="Homeodomain-like"/>
    <property type="match status" value="1"/>
</dbReference>
<dbReference type="Gene3D" id="1.10.10.60">
    <property type="entry name" value="Homeodomain-like"/>
    <property type="match status" value="1"/>
</dbReference>
<sequence length="231" mass="26504">MNYLRPGIKRGNFSEDEDDLIVRLHSLLGNRWSLIAGRLPGRTDNEIKNYWNTHLIKKLKIAGIEPKLKPHKNFTKKESREQPQKEKLRKKQGKKSNNNNFKGQIVQVEKIKVFAPKPIRISCGHSRDNSLENVTLSATTTCSSNSNFEEVGVGKDQENGIMSNENEVNFLPRDVDFGELLEGDGFYDEFLMGESYNFSNKCSLAMNDNMVEKVYEEYLLLLSDNYVCDQC</sequence>
<evidence type="ECO:0000256" key="2">
    <source>
        <dbReference type="ARBA" id="ARBA00023125"/>
    </source>
</evidence>
<dbReference type="CDD" id="cd00167">
    <property type="entry name" value="SANT"/>
    <property type="match status" value="1"/>
</dbReference>
<evidence type="ECO:0000259" key="6">
    <source>
        <dbReference type="PROSITE" id="PS51294"/>
    </source>
</evidence>
<dbReference type="InterPro" id="IPR015495">
    <property type="entry name" value="Myb_TF_plants"/>
</dbReference>
<evidence type="ECO:0000259" key="5">
    <source>
        <dbReference type="PROSITE" id="PS50090"/>
    </source>
</evidence>
<feature type="compositionally biased region" description="Basic and acidic residues" evidence="4">
    <location>
        <begin position="75"/>
        <end position="86"/>
    </location>
</feature>
<dbReference type="InterPro" id="IPR009057">
    <property type="entry name" value="Homeodomain-like_sf"/>
</dbReference>
<feature type="region of interest" description="Disordered" evidence="4">
    <location>
        <begin position="67"/>
        <end position="101"/>
    </location>
</feature>
<proteinExistence type="predicted"/>
<dbReference type="PANTHER" id="PTHR47998:SF53">
    <property type="entry name" value="MYB TRANSCRIPTION FACTOR"/>
    <property type="match status" value="1"/>
</dbReference>
<evidence type="ECO:0000256" key="4">
    <source>
        <dbReference type="SAM" id="MobiDB-lite"/>
    </source>
</evidence>
<accession>A0ABS8SW73</accession>
<comment type="caution">
    <text evidence="7">The sequence shown here is derived from an EMBL/GenBank/DDBJ whole genome shotgun (WGS) entry which is preliminary data.</text>
</comment>
<organism evidence="7 8">
    <name type="scientific">Datura stramonium</name>
    <name type="common">Jimsonweed</name>
    <name type="synonym">Common thornapple</name>
    <dbReference type="NCBI Taxonomy" id="4076"/>
    <lineage>
        <taxon>Eukaryota</taxon>
        <taxon>Viridiplantae</taxon>
        <taxon>Streptophyta</taxon>
        <taxon>Embryophyta</taxon>
        <taxon>Tracheophyta</taxon>
        <taxon>Spermatophyta</taxon>
        <taxon>Magnoliopsida</taxon>
        <taxon>eudicotyledons</taxon>
        <taxon>Gunneridae</taxon>
        <taxon>Pentapetalae</taxon>
        <taxon>asterids</taxon>
        <taxon>lamiids</taxon>
        <taxon>Solanales</taxon>
        <taxon>Solanaceae</taxon>
        <taxon>Solanoideae</taxon>
        <taxon>Datureae</taxon>
        <taxon>Datura</taxon>
    </lineage>
</organism>
<comment type="subcellular location">
    <subcellularLocation>
        <location evidence="1">Nucleus</location>
    </subcellularLocation>
</comment>
<evidence type="ECO:0000313" key="8">
    <source>
        <dbReference type="Proteomes" id="UP000823775"/>
    </source>
</evidence>
<dbReference type="PROSITE" id="PS50090">
    <property type="entry name" value="MYB_LIKE"/>
    <property type="match status" value="1"/>
</dbReference>
<keyword evidence="3" id="KW-0539">Nucleus</keyword>